<dbReference type="EMBL" id="ACOM01000005">
    <property type="protein sequence ID" value="EEP53632.1"/>
    <property type="molecule type" value="Genomic_DNA"/>
</dbReference>
<comment type="caution">
    <text evidence="2">The sequence shown here is derived from an EMBL/GenBank/DDBJ whole genome shotgun (WGS) entry which is preliminary data.</text>
</comment>
<dbReference type="InterPro" id="IPR012547">
    <property type="entry name" value="PDDEXK_9"/>
</dbReference>
<dbReference type="Pfam" id="PF08011">
    <property type="entry name" value="PDDEXK_9"/>
    <property type="match status" value="1"/>
</dbReference>
<protein>
    <recommendedName>
        <fullName evidence="4">PD-(D/E)XK nuclease superfamily protein</fullName>
    </recommendedName>
</protein>
<dbReference type="HOGENOM" id="CLU_021114_3_1_9"/>
<dbReference type="AlphaFoldDB" id="C4IGF3"/>
<sequence length="218" mass="25422">MDNLWNFMFFTGYFKKISERMDENTQEKFVELAIPNLEVKYIFRTKILKWFNEKIKLCDMTNLFNAVANENPEAFEVELNKLLLETISFNDAYENFYHGFLTGVLSNMKGYIVKSNYKVAPHHKDEVGCTSKLNTSLSGTCQGSSDLFIKSVSRRGIAIVIEFKIANDIDDLEKKAEEAIEQIEDRRYDMELRSEGYKNICKYGIAFYKKDCLIKIKD</sequence>
<keyword evidence="3" id="KW-1185">Reference proteome</keyword>
<feature type="coiled-coil region" evidence="1">
    <location>
        <begin position="166"/>
        <end position="193"/>
    </location>
</feature>
<organism evidence="2 3">
    <name type="scientific">Clostridium butyricum E4 str. BoNT E BL5262</name>
    <dbReference type="NCBI Taxonomy" id="632245"/>
    <lineage>
        <taxon>Bacteria</taxon>
        <taxon>Bacillati</taxon>
        <taxon>Bacillota</taxon>
        <taxon>Clostridia</taxon>
        <taxon>Eubacteriales</taxon>
        <taxon>Clostridiaceae</taxon>
        <taxon>Clostridium</taxon>
    </lineage>
</organism>
<proteinExistence type="predicted"/>
<evidence type="ECO:0000313" key="2">
    <source>
        <dbReference type="EMBL" id="EEP53632.1"/>
    </source>
</evidence>
<dbReference type="eggNOG" id="COG4637">
    <property type="taxonomic scope" value="Bacteria"/>
</dbReference>
<reference evidence="2 3" key="1">
    <citation type="submission" date="2009-08" db="EMBL/GenBank/DDBJ databases">
        <authorList>
            <person name="Shrivastava S."/>
            <person name="Brinkac L.B."/>
            <person name="Brown J.L."/>
            <person name="Bruce D.B."/>
            <person name="Detter C."/>
            <person name="Green L.D."/>
            <person name="Munk C.A."/>
            <person name="Rogers Y.C."/>
            <person name="Tapia R."/>
            <person name="Sims D.R."/>
            <person name="Smith L.A."/>
            <person name="Smith T.J."/>
            <person name="Sutton G."/>
            <person name="Brettin T."/>
        </authorList>
    </citation>
    <scope>NUCLEOTIDE SEQUENCE [LARGE SCALE GENOMIC DNA]</scope>
    <source>
        <strain evidence="3">E4 str. BoNT E BL5262</strain>
    </source>
</reference>
<evidence type="ECO:0000313" key="3">
    <source>
        <dbReference type="Proteomes" id="UP000003081"/>
    </source>
</evidence>
<accession>C4IGF3</accession>
<gene>
    <name evidence="2" type="ORF">CLP_1858</name>
</gene>
<keyword evidence="1" id="KW-0175">Coiled coil</keyword>
<name>C4IGF3_CLOBU</name>
<evidence type="ECO:0000256" key="1">
    <source>
        <dbReference type="SAM" id="Coils"/>
    </source>
</evidence>
<dbReference type="Proteomes" id="UP000003081">
    <property type="component" value="Unassembled WGS sequence"/>
</dbReference>
<evidence type="ECO:0008006" key="4">
    <source>
        <dbReference type="Google" id="ProtNLM"/>
    </source>
</evidence>